<proteinExistence type="predicted"/>
<evidence type="ECO:0000313" key="3">
    <source>
        <dbReference type="Proteomes" id="UP001383192"/>
    </source>
</evidence>
<feature type="transmembrane region" description="Helical" evidence="1">
    <location>
        <begin position="60"/>
        <end position="81"/>
    </location>
</feature>
<dbReference type="Proteomes" id="UP001383192">
    <property type="component" value="Unassembled WGS sequence"/>
</dbReference>
<keyword evidence="1" id="KW-0812">Transmembrane</keyword>
<keyword evidence="1" id="KW-1133">Transmembrane helix</keyword>
<dbReference type="EMBL" id="JAYKXP010000008">
    <property type="protein sequence ID" value="KAK7054816.1"/>
    <property type="molecule type" value="Genomic_DNA"/>
</dbReference>
<evidence type="ECO:0008006" key="4">
    <source>
        <dbReference type="Google" id="ProtNLM"/>
    </source>
</evidence>
<evidence type="ECO:0000256" key="1">
    <source>
        <dbReference type="SAM" id="Phobius"/>
    </source>
</evidence>
<keyword evidence="3" id="KW-1185">Reference proteome</keyword>
<comment type="caution">
    <text evidence="2">The sequence shown here is derived from an EMBL/GenBank/DDBJ whole genome shotgun (WGS) entry which is preliminary data.</text>
</comment>
<gene>
    <name evidence="2" type="ORF">VNI00_003279</name>
</gene>
<organism evidence="2 3">
    <name type="scientific">Paramarasmius palmivorus</name>
    <dbReference type="NCBI Taxonomy" id="297713"/>
    <lineage>
        <taxon>Eukaryota</taxon>
        <taxon>Fungi</taxon>
        <taxon>Dikarya</taxon>
        <taxon>Basidiomycota</taxon>
        <taxon>Agaricomycotina</taxon>
        <taxon>Agaricomycetes</taxon>
        <taxon>Agaricomycetidae</taxon>
        <taxon>Agaricales</taxon>
        <taxon>Marasmiineae</taxon>
        <taxon>Marasmiaceae</taxon>
        <taxon>Paramarasmius</taxon>
    </lineage>
</organism>
<keyword evidence="1" id="KW-0472">Membrane</keyword>
<name>A0AAW0DUQ0_9AGAR</name>
<reference evidence="2 3" key="1">
    <citation type="submission" date="2024-01" db="EMBL/GenBank/DDBJ databases">
        <title>A draft genome for a cacao thread blight-causing isolate of Paramarasmius palmivorus.</title>
        <authorList>
            <person name="Baruah I.K."/>
            <person name="Bukari Y."/>
            <person name="Amoako-Attah I."/>
            <person name="Meinhardt L.W."/>
            <person name="Bailey B.A."/>
            <person name="Cohen S.P."/>
        </authorList>
    </citation>
    <scope>NUCLEOTIDE SEQUENCE [LARGE SCALE GENOMIC DNA]</scope>
    <source>
        <strain evidence="2 3">GH-12</strain>
    </source>
</reference>
<evidence type="ECO:0000313" key="2">
    <source>
        <dbReference type="EMBL" id="KAK7054816.1"/>
    </source>
</evidence>
<dbReference type="AlphaFoldDB" id="A0AAW0DUQ0"/>
<protein>
    <recommendedName>
        <fullName evidence="4">NADH dehydrogenase [ubiquinone] 1 beta subcomplex subunit 4</fullName>
    </recommendedName>
</protein>
<sequence>MISKLDGGAFDHEYAQEVAKRKHMYYKHYHARKMREDMAPKYTYARYDWNSNPDERWKDYMIIGFGVLAIAVGVAPGLFLFPVHIHKRHEAAVFNLAQARSEAKLVGEDRMRETKIRARDLRLQDNSSKETKYSD</sequence>
<accession>A0AAW0DUQ0</accession>